<keyword evidence="2" id="KW-1133">Transmembrane helix</keyword>
<organism evidence="4 5">
    <name type="scientific">Cephalotrichum gorgonifer</name>
    <dbReference type="NCBI Taxonomy" id="2041049"/>
    <lineage>
        <taxon>Eukaryota</taxon>
        <taxon>Fungi</taxon>
        <taxon>Dikarya</taxon>
        <taxon>Ascomycota</taxon>
        <taxon>Pezizomycotina</taxon>
        <taxon>Sordariomycetes</taxon>
        <taxon>Hypocreomycetidae</taxon>
        <taxon>Microascales</taxon>
        <taxon>Microascaceae</taxon>
        <taxon>Cephalotrichum</taxon>
    </lineage>
</organism>
<feature type="chain" id="PRO_5042132034" evidence="3">
    <location>
        <begin position="29"/>
        <end position="391"/>
    </location>
</feature>
<proteinExistence type="predicted"/>
<evidence type="ECO:0000256" key="1">
    <source>
        <dbReference type="SAM" id="MobiDB-lite"/>
    </source>
</evidence>
<dbReference type="Proteomes" id="UP001187682">
    <property type="component" value="Unassembled WGS sequence"/>
</dbReference>
<evidence type="ECO:0000313" key="5">
    <source>
        <dbReference type="Proteomes" id="UP001187682"/>
    </source>
</evidence>
<protein>
    <submittedName>
        <fullName evidence="4">Uncharacterized protein</fullName>
    </submittedName>
</protein>
<sequence length="391" mass="42456">MTPFTIYLATIGLAFHAWYAAGLSVASGSPCEALCASSDGSAARDDKSDVVCQDDQFSTTEKGKRFKECITCLKDNNLRFVIDTCLFDDEIQASAGASDIAECLSDEACLPLDGALTFDSLEIDPNDMYGYCTAADKAFVGGHMRSCLTCLESSANHVFLSNFMVVLTGGCAYKPVAGSTLGFTGDVFSDEGILIESPGSRQDGDEDHEEPAEGSSPPPKLSREFIIGIVVGISVLFAFAITLFFIYYLRFRKREQPDSANPRFDRYLRHQESIDADPALFNSTPHGTRLYPYGSDSDDDAESMRVFENNNDYFDYMNATAMMQKPQVEGLAPPAHAAYNPYIRSGKRFVGEVDRSTSRMGRVSGAAGAGEDDGEVSSRGESRGPSPFSRT</sequence>
<comment type="caution">
    <text evidence="4">The sequence shown here is derived from an EMBL/GenBank/DDBJ whole genome shotgun (WGS) entry which is preliminary data.</text>
</comment>
<evidence type="ECO:0000313" key="4">
    <source>
        <dbReference type="EMBL" id="SPN99129.1"/>
    </source>
</evidence>
<accession>A0AAE8MUD9</accession>
<feature type="transmembrane region" description="Helical" evidence="2">
    <location>
        <begin position="225"/>
        <end position="249"/>
    </location>
</feature>
<keyword evidence="5" id="KW-1185">Reference proteome</keyword>
<feature type="region of interest" description="Disordered" evidence="1">
    <location>
        <begin position="195"/>
        <end position="219"/>
    </location>
</feature>
<gene>
    <name evidence="4" type="ORF">DNG_02164</name>
</gene>
<dbReference type="EMBL" id="ONZQ02000002">
    <property type="protein sequence ID" value="SPN99129.1"/>
    <property type="molecule type" value="Genomic_DNA"/>
</dbReference>
<name>A0AAE8MUD9_9PEZI</name>
<evidence type="ECO:0000256" key="3">
    <source>
        <dbReference type="SAM" id="SignalP"/>
    </source>
</evidence>
<keyword evidence="2" id="KW-0472">Membrane</keyword>
<keyword evidence="2" id="KW-0812">Transmembrane</keyword>
<feature type="signal peptide" evidence="3">
    <location>
        <begin position="1"/>
        <end position="28"/>
    </location>
</feature>
<keyword evidence="3" id="KW-0732">Signal</keyword>
<feature type="region of interest" description="Disordered" evidence="1">
    <location>
        <begin position="353"/>
        <end position="391"/>
    </location>
</feature>
<dbReference type="AlphaFoldDB" id="A0AAE8MUD9"/>
<evidence type="ECO:0000256" key="2">
    <source>
        <dbReference type="SAM" id="Phobius"/>
    </source>
</evidence>
<reference evidence="4" key="1">
    <citation type="submission" date="2018-03" db="EMBL/GenBank/DDBJ databases">
        <authorList>
            <person name="Guldener U."/>
        </authorList>
    </citation>
    <scope>NUCLEOTIDE SEQUENCE</scope>
</reference>